<comment type="caution">
    <text evidence="1">The sequence shown here is derived from an EMBL/GenBank/DDBJ whole genome shotgun (WGS) entry which is preliminary data.</text>
</comment>
<dbReference type="RefSeq" id="WP_344104531.1">
    <property type="nucleotide sequence ID" value="NZ_BAAANL010000006.1"/>
</dbReference>
<evidence type="ECO:0000313" key="1">
    <source>
        <dbReference type="EMBL" id="GAA1869740.1"/>
    </source>
</evidence>
<organism evidence="1 2">
    <name type="scientific">Myceligenerans crystallogenes</name>
    <dbReference type="NCBI Taxonomy" id="316335"/>
    <lineage>
        <taxon>Bacteria</taxon>
        <taxon>Bacillati</taxon>
        <taxon>Actinomycetota</taxon>
        <taxon>Actinomycetes</taxon>
        <taxon>Micrococcales</taxon>
        <taxon>Promicromonosporaceae</taxon>
        <taxon>Myceligenerans</taxon>
    </lineage>
</organism>
<gene>
    <name evidence="1" type="ORF">GCM10009751_30750</name>
</gene>
<accession>A0ABN2NI03</accession>
<evidence type="ECO:0000313" key="2">
    <source>
        <dbReference type="Proteomes" id="UP001501094"/>
    </source>
</evidence>
<dbReference type="Proteomes" id="UP001501094">
    <property type="component" value="Unassembled WGS sequence"/>
</dbReference>
<proteinExistence type="predicted"/>
<name>A0ABN2NI03_9MICO</name>
<keyword evidence="2" id="KW-1185">Reference proteome</keyword>
<reference evidence="1 2" key="1">
    <citation type="journal article" date="2019" name="Int. J. Syst. Evol. Microbiol.">
        <title>The Global Catalogue of Microorganisms (GCM) 10K type strain sequencing project: providing services to taxonomists for standard genome sequencing and annotation.</title>
        <authorList>
            <consortium name="The Broad Institute Genomics Platform"/>
            <consortium name="The Broad Institute Genome Sequencing Center for Infectious Disease"/>
            <person name="Wu L."/>
            <person name="Ma J."/>
        </authorList>
    </citation>
    <scope>NUCLEOTIDE SEQUENCE [LARGE SCALE GENOMIC DNA]</scope>
    <source>
        <strain evidence="1 2">JCM 14326</strain>
    </source>
</reference>
<sequence>MSIYAPVRTTMLNLLSSPRLSTYSGACAGDLDRAVALYRWNLNASLAMFSSIHYFEVALRNTMHDALTRHFGTRSMAWYERPGLLSPGSLSKIRQAESAVRANGHTVTVDRVVAELPLGFWCSLLANSYNRSLWQPCLSQVFRNTRRQRLFDEIDAIRKLRNRIAHWEPVIALDLTAEYTRIVDTAERINHRLAWWIDATSTIGAVLEQRP</sequence>
<protein>
    <submittedName>
        <fullName evidence="1">Abi family protein</fullName>
    </submittedName>
</protein>
<dbReference type="EMBL" id="BAAANL010000006">
    <property type="protein sequence ID" value="GAA1869740.1"/>
    <property type="molecule type" value="Genomic_DNA"/>
</dbReference>